<dbReference type="GO" id="GO:0006071">
    <property type="term" value="P:glycerol metabolic process"/>
    <property type="evidence" value="ECO:0007669"/>
    <property type="project" value="TreeGrafter"/>
</dbReference>
<gene>
    <name evidence="4" type="ORF">PVL29_011987</name>
</gene>
<dbReference type="Gene3D" id="3.30.420.40">
    <property type="match status" value="1"/>
</dbReference>
<evidence type="ECO:0000256" key="1">
    <source>
        <dbReference type="ARBA" id="ARBA00009156"/>
    </source>
</evidence>
<organism evidence="4 5">
    <name type="scientific">Vitis rotundifolia</name>
    <name type="common">Muscadine grape</name>
    <dbReference type="NCBI Taxonomy" id="103349"/>
    <lineage>
        <taxon>Eukaryota</taxon>
        <taxon>Viridiplantae</taxon>
        <taxon>Streptophyta</taxon>
        <taxon>Embryophyta</taxon>
        <taxon>Tracheophyta</taxon>
        <taxon>Spermatophyta</taxon>
        <taxon>Magnoliopsida</taxon>
        <taxon>eudicotyledons</taxon>
        <taxon>Gunneridae</taxon>
        <taxon>Pentapetalae</taxon>
        <taxon>rosids</taxon>
        <taxon>Vitales</taxon>
        <taxon>Vitaceae</taxon>
        <taxon>Viteae</taxon>
        <taxon>Vitis</taxon>
    </lineage>
</organism>
<dbReference type="EMBL" id="JARBHA010000009">
    <property type="protein sequence ID" value="KAJ9693075.1"/>
    <property type="molecule type" value="Genomic_DNA"/>
</dbReference>
<evidence type="ECO:0000313" key="4">
    <source>
        <dbReference type="EMBL" id="KAJ9693075.1"/>
    </source>
</evidence>
<evidence type="ECO:0000256" key="2">
    <source>
        <dbReference type="ARBA" id="ARBA00022679"/>
    </source>
</evidence>
<dbReference type="GO" id="GO:0006641">
    <property type="term" value="P:triglyceride metabolic process"/>
    <property type="evidence" value="ECO:0007669"/>
    <property type="project" value="TreeGrafter"/>
</dbReference>
<dbReference type="InterPro" id="IPR043129">
    <property type="entry name" value="ATPase_NBD"/>
</dbReference>
<keyword evidence="5" id="KW-1185">Reference proteome</keyword>
<dbReference type="SUPFAM" id="SSF53067">
    <property type="entry name" value="Actin-like ATPase domain"/>
    <property type="match status" value="1"/>
</dbReference>
<sequence length="135" mass="14918">MLGQACRKGEAQSTYGIEEIIESKHGPLTTLAFKLEGSIAIVGAAYQWLKDSLGIISTASEIKELVAKVDSSGGVYFVPAFNKLSAPWWHDDAHGKRESLLRVDGNATIKNLLMQIQVRVFCYSLIQYLLHCCNM</sequence>
<keyword evidence="2" id="KW-0808">Transferase</keyword>
<name>A0AA38ZPV0_VITRO</name>
<dbReference type="GO" id="GO:0046167">
    <property type="term" value="P:glycerol-3-phosphate biosynthetic process"/>
    <property type="evidence" value="ECO:0007669"/>
    <property type="project" value="TreeGrafter"/>
</dbReference>
<evidence type="ECO:0008006" key="6">
    <source>
        <dbReference type="Google" id="ProtNLM"/>
    </source>
</evidence>
<evidence type="ECO:0000256" key="3">
    <source>
        <dbReference type="ARBA" id="ARBA00022777"/>
    </source>
</evidence>
<dbReference type="GO" id="GO:0005739">
    <property type="term" value="C:mitochondrion"/>
    <property type="evidence" value="ECO:0007669"/>
    <property type="project" value="TreeGrafter"/>
</dbReference>
<protein>
    <recommendedName>
        <fullName evidence="6">Carbohydrate kinase FGGY C-terminal domain-containing protein</fullName>
    </recommendedName>
</protein>
<evidence type="ECO:0000313" key="5">
    <source>
        <dbReference type="Proteomes" id="UP001168098"/>
    </source>
</evidence>
<dbReference type="Proteomes" id="UP001168098">
    <property type="component" value="Unassembled WGS sequence"/>
</dbReference>
<dbReference type="AlphaFoldDB" id="A0AA38ZPV0"/>
<proteinExistence type="inferred from homology"/>
<dbReference type="PANTHER" id="PTHR10196:SF69">
    <property type="entry name" value="GLYCEROL KINASE"/>
    <property type="match status" value="1"/>
</dbReference>
<comment type="caution">
    <text evidence="4">The sequence shown here is derived from an EMBL/GenBank/DDBJ whole genome shotgun (WGS) entry which is preliminary data.</text>
</comment>
<dbReference type="GO" id="GO:0004370">
    <property type="term" value="F:glycerol kinase activity"/>
    <property type="evidence" value="ECO:0007669"/>
    <property type="project" value="TreeGrafter"/>
</dbReference>
<keyword evidence="3" id="KW-0418">Kinase</keyword>
<comment type="similarity">
    <text evidence="1">Belongs to the FGGY kinase family.</text>
</comment>
<accession>A0AA38ZPV0</accession>
<reference evidence="4 5" key="1">
    <citation type="journal article" date="2023" name="BMC Biotechnol.">
        <title>Vitis rotundifolia cv Carlos genome sequencing.</title>
        <authorList>
            <person name="Huff M."/>
            <person name="Hulse-Kemp A."/>
            <person name="Scheffler B."/>
            <person name="Youngblood R."/>
            <person name="Simpson S."/>
            <person name="Babiker E."/>
            <person name="Staton M."/>
        </authorList>
    </citation>
    <scope>NUCLEOTIDE SEQUENCE [LARGE SCALE GENOMIC DNA]</scope>
    <source>
        <tissue evidence="4">Leaf</tissue>
    </source>
</reference>
<dbReference type="PANTHER" id="PTHR10196">
    <property type="entry name" value="SUGAR KINASE"/>
    <property type="match status" value="1"/>
</dbReference>